<reference evidence="2" key="1">
    <citation type="journal article" date="2019" name="Int. J. Syst. Evol. Microbiol.">
        <title>The Global Catalogue of Microorganisms (GCM) 10K type strain sequencing project: providing services to taxonomists for standard genome sequencing and annotation.</title>
        <authorList>
            <consortium name="The Broad Institute Genomics Platform"/>
            <consortium name="The Broad Institute Genome Sequencing Center for Infectious Disease"/>
            <person name="Wu L."/>
            <person name="Ma J."/>
        </authorList>
    </citation>
    <scope>NUCLEOTIDE SEQUENCE [LARGE SCALE GENOMIC DNA]</scope>
    <source>
        <strain evidence="2">CCUG 15531</strain>
    </source>
</reference>
<dbReference type="RefSeq" id="WP_388039598.1">
    <property type="nucleotide sequence ID" value="NZ_JBHUEK010000025.1"/>
</dbReference>
<evidence type="ECO:0000313" key="2">
    <source>
        <dbReference type="Proteomes" id="UP001597227"/>
    </source>
</evidence>
<sequence length="84" mass="10011">MSNDEKSDLLNLVNGRLETKNRLLKLILMNPDKNMDVLERRKKQSRYEEQIYLLEDIKGRVISCTSTEDIQRINTMIDYYKSID</sequence>
<gene>
    <name evidence="1" type="ORF">ACFSFW_15570</name>
</gene>
<dbReference type="EMBL" id="JBHUEK010000025">
    <property type="protein sequence ID" value="MFD1780085.1"/>
    <property type="molecule type" value="Genomic_DNA"/>
</dbReference>
<organism evidence="1 2">
    <name type="scientific">Fredinandcohnia salidurans</name>
    <dbReference type="NCBI Taxonomy" id="2595041"/>
    <lineage>
        <taxon>Bacteria</taxon>
        <taxon>Bacillati</taxon>
        <taxon>Bacillota</taxon>
        <taxon>Bacilli</taxon>
        <taxon>Bacillales</taxon>
        <taxon>Bacillaceae</taxon>
        <taxon>Fredinandcohnia</taxon>
    </lineage>
</organism>
<evidence type="ECO:0000313" key="1">
    <source>
        <dbReference type="EMBL" id="MFD1780085.1"/>
    </source>
</evidence>
<dbReference type="Proteomes" id="UP001597227">
    <property type="component" value="Unassembled WGS sequence"/>
</dbReference>
<comment type="caution">
    <text evidence="1">The sequence shown here is derived from an EMBL/GenBank/DDBJ whole genome shotgun (WGS) entry which is preliminary data.</text>
</comment>
<name>A0ABW4MSY6_9BACI</name>
<keyword evidence="2" id="KW-1185">Reference proteome</keyword>
<proteinExistence type="predicted"/>
<protein>
    <submittedName>
        <fullName evidence="1">Uncharacterized protein</fullName>
    </submittedName>
</protein>
<accession>A0ABW4MSY6</accession>